<reference evidence="8 11" key="2">
    <citation type="submission" date="2017-09" db="EMBL/GenBank/DDBJ databases">
        <title>Phase variable restriction modification systems are present in the genome sequences of periodontal pathogens Prevotella intermedia, Tannerella forsythia and Porphyromonas gingivalis.</title>
        <authorList>
            <person name="Haigh R.D."/>
            <person name="Crawford L."/>
            <person name="Ralph J."/>
            <person name="Wanford J."/>
            <person name="Vartoukian S.R."/>
            <person name="Hijazib K."/>
            <person name="Wade W."/>
            <person name="Oggioni M.R."/>
        </authorList>
    </citation>
    <scope>NUCLEOTIDE SEQUENCE [LARGE SCALE GENOMIC DNA]</scope>
    <source>
        <strain evidence="8 11">WW11663</strain>
    </source>
</reference>
<keyword evidence="4" id="KW-0472">Membrane</keyword>
<reference evidence="9 10" key="1">
    <citation type="submission" date="2016-09" db="EMBL/GenBank/DDBJ databases">
        <authorList>
            <person name="Capua I."/>
            <person name="De Benedictis P."/>
            <person name="Joannis T."/>
            <person name="Lombin L.H."/>
            <person name="Cattoli G."/>
        </authorList>
    </citation>
    <scope>NUCLEOTIDE SEQUENCE [LARGE SCALE GENOMIC DNA]</scope>
    <source>
        <strain evidence="9 10">UB20</strain>
    </source>
</reference>
<dbReference type="EMBL" id="FMMM01000070">
    <property type="protein sequence ID" value="SCQ23523.1"/>
    <property type="molecule type" value="Genomic_DNA"/>
</dbReference>
<sequence>MKNKILCSLTALVIFIIVLSVASCSDYLNVQDDFSASDSKAFVLTQNPAQVRRFQRYIYKAMPNYSVYSRSAPGGLDNPWEALSDNMTTNLNGPLKDMPLTGYTSSNGNFHRWKELYKVIRQATIFIDSVRPIGRLGEADFLNEDEIELLKGEAYFFRAYSHYLLFELYGPVPVVLTEADPADPDADYERNSVDEVVDAIEKDLDLALERLEENRQSTNYPSGFQEDRLAIPSKGVALALRAKLRTLVASPLYNGGYEEALGLENKDGKKLFPLYDPKKWIKARESLEALFEYAGKGNYELYRSTSDDPHLNVYELFQRYNKEIIWASPYEDWNHVESAQTPRDIMVTGGNSNWGYMGVTQEMIDAFFMSNGLKINDSGSGYVETGISDVLNPATRFIKGGKIIMLTDKNISNMYANREPRFYAAVTYQGKSWHDVVSNKTLQGNDAATSKATLVYFSKDKKSSTKPLPGYGGIASSNAETGNYPNTGALVYKFNNRTVHPTLPGALRKVYRPSIIFRLGDFYLLYAEVLNEIDPNDPKIVEYLDQIRTRAGIPGYAELQKSGAKTGVIGNQEMMRQAIRDERRVELFGEGQRYFDVRRWMIADKPEGRQGGAFHGMNMEGFESDGSFYKKTEYVNLPRIFERKMYLYPIPYGQIRISNKLVQNPGWEK</sequence>
<evidence type="ECO:0000256" key="1">
    <source>
        <dbReference type="ARBA" id="ARBA00004442"/>
    </source>
</evidence>
<dbReference type="GO" id="GO:0009279">
    <property type="term" value="C:cell outer membrane"/>
    <property type="evidence" value="ECO:0007669"/>
    <property type="project" value="UniProtKB-SubCell"/>
</dbReference>
<evidence type="ECO:0000313" key="8">
    <source>
        <dbReference type="EMBL" id="PDP43655.1"/>
    </source>
</evidence>
<comment type="subcellular location">
    <subcellularLocation>
        <location evidence="1">Cell outer membrane</location>
    </subcellularLocation>
</comment>
<dbReference type="SUPFAM" id="SSF48452">
    <property type="entry name" value="TPR-like"/>
    <property type="match status" value="1"/>
</dbReference>
<dbReference type="InterPro" id="IPR012944">
    <property type="entry name" value="SusD_RagB_dom"/>
</dbReference>
<evidence type="ECO:0000313" key="11">
    <source>
        <dbReference type="Proteomes" id="UP000219259"/>
    </source>
</evidence>
<dbReference type="GeneID" id="34759441"/>
<dbReference type="Proteomes" id="UP000182057">
    <property type="component" value="Unassembled WGS sequence"/>
</dbReference>
<gene>
    <name evidence="8" type="ORF">CLI86_07535</name>
    <name evidence="9" type="ORF">TFUB20_02090</name>
</gene>
<dbReference type="OMA" id="WHIHANE"/>
<proteinExistence type="inferred from homology"/>
<keyword evidence="3" id="KW-0732">Signal</keyword>
<comment type="similarity">
    <text evidence="2">Belongs to the SusD family.</text>
</comment>
<dbReference type="OrthoDB" id="724176at2"/>
<feature type="domain" description="SusD-like N-terminal" evidence="7">
    <location>
        <begin position="101"/>
        <end position="217"/>
    </location>
</feature>
<evidence type="ECO:0000256" key="5">
    <source>
        <dbReference type="ARBA" id="ARBA00023237"/>
    </source>
</evidence>
<dbReference type="Pfam" id="PF14322">
    <property type="entry name" value="SusD-like_3"/>
    <property type="match status" value="1"/>
</dbReference>
<organism evidence="9 10">
    <name type="scientific">Tannerella forsythia</name>
    <name type="common">Bacteroides forsythus</name>
    <dbReference type="NCBI Taxonomy" id="28112"/>
    <lineage>
        <taxon>Bacteria</taxon>
        <taxon>Pseudomonadati</taxon>
        <taxon>Bacteroidota</taxon>
        <taxon>Bacteroidia</taxon>
        <taxon>Bacteroidales</taxon>
        <taxon>Tannerellaceae</taxon>
        <taxon>Tannerella</taxon>
    </lineage>
</organism>
<feature type="domain" description="RagB/SusD" evidence="6">
    <location>
        <begin position="322"/>
        <end position="667"/>
    </location>
</feature>
<evidence type="ECO:0000259" key="7">
    <source>
        <dbReference type="Pfam" id="PF14322"/>
    </source>
</evidence>
<dbReference type="Pfam" id="PF07980">
    <property type="entry name" value="SusD_RagB"/>
    <property type="match status" value="1"/>
</dbReference>
<dbReference type="Gene3D" id="1.25.40.390">
    <property type="match status" value="1"/>
</dbReference>
<dbReference type="PROSITE" id="PS51257">
    <property type="entry name" value="PROKAR_LIPOPROTEIN"/>
    <property type="match status" value="1"/>
</dbReference>
<evidence type="ECO:0000256" key="2">
    <source>
        <dbReference type="ARBA" id="ARBA00006275"/>
    </source>
</evidence>
<dbReference type="Proteomes" id="UP000219259">
    <property type="component" value="Unassembled WGS sequence"/>
</dbReference>
<evidence type="ECO:0000259" key="6">
    <source>
        <dbReference type="Pfam" id="PF07980"/>
    </source>
</evidence>
<evidence type="ECO:0000313" key="10">
    <source>
        <dbReference type="Proteomes" id="UP000182057"/>
    </source>
</evidence>
<evidence type="ECO:0000313" key="9">
    <source>
        <dbReference type="EMBL" id="SCQ23523.1"/>
    </source>
</evidence>
<dbReference type="EMBL" id="NSLJ01000016">
    <property type="protein sequence ID" value="PDP43655.1"/>
    <property type="molecule type" value="Genomic_DNA"/>
</dbReference>
<dbReference type="InterPro" id="IPR011990">
    <property type="entry name" value="TPR-like_helical_dom_sf"/>
</dbReference>
<dbReference type="InterPro" id="IPR033985">
    <property type="entry name" value="SusD-like_N"/>
</dbReference>
<accession>A0A1D3UU16</accession>
<keyword evidence="5" id="KW-0998">Cell outer membrane</keyword>
<evidence type="ECO:0000256" key="4">
    <source>
        <dbReference type="ARBA" id="ARBA00023136"/>
    </source>
</evidence>
<dbReference type="AlphaFoldDB" id="A0A1D3UU16"/>
<protein>
    <submittedName>
        <fullName evidence="8">RagB/SusD family nutrient uptake outer membrane protein</fullName>
    </submittedName>
    <submittedName>
        <fullName evidence="9">SusD family protein</fullName>
    </submittedName>
</protein>
<dbReference type="RefSeq" id="WP_014225706.1">
    <property type="nucleotide sequence ID" value="NZ_CAJPTF010000016.1"/>
</dbReference>
<name>A0A1D3UU16_TANFO</name>
<evidence type="ECO:0000256" key="3">
    <source>
        <dbReference type="ARBA" id="ARBA00022729"/>
    </source>
</evidence>